<protein>
    <submittedName>
        <fullName evidence="2">Uncharacterized protein</fullName>
    </submittedName>
</protein>
<feature type="transmembrane region" description="Helical" evidence="1">
    <location>
        <begin position="6"/>
        <end position="22"/>
    </location>
</feature>
<organism evidence="2 3">
    <name type="scientific">Pontibacillus marinus BH030004 = DSM 16465</name>
    <dbReference type="NCBI Taxonomy" id="1385511"/>
    <lineage>
        <taxon>Bacteria</taxon>
        <taxon>Bacillati</taxon>
        <taxon>Bacillota</taxon>
        <taxon>Bacilli</taxon>
        <taxon>Bacillales</taxon>
        <taxon>Bacillaceae</taxon>
        <taxon>Pontibacillus</taxon>
    </lineage>
</organism>
<dbReference type="RefSeq" id="WP_027445545.1">
    <property type="nucleotide sequence ID" value="NZ_AULJ01000012.1"/>
</dbReference>
<evidence type="ECO:0000313" key="3">
    <source>
        <dbReference type="Proteomes" id="UP000030403"/>
    </source>
</evidence>
<proteinExistence type="predicted"/>
<comment type="caution">
    <text evidence="2">The sequence shown here is derived from an EMBL/GenBank/DDBJ whole genome shotgun (WGS) entry which is preliminary data.</text>
</comment>
<reference evidence="2 3" key="1">
    <citation type="submission" date="2013-08" db="EMBL/GenBank/DDBJ databases">
        <authorList>
            <person name="Huang J."/>
            <person name="Wang G."/>
        </authorList>
    </citation>
    <scope>NUCLEOTIDE SEQUENCE [LARGE SCALE GENOMIC DNA]</scope>
    <source>
        <strain evidence="2 3">BH030004</strain>
    </source>
</reference>
<keyword evidence="1" id="KW-0812">Transmembrane</keyword>
<name>A0A0A5GEE2_9BACI</name>
<dbReference type="Proteomes" id="UP000030403">
    <property type="component" value="Unassembled WGS sequence"/>
</dbReference>
<sequence>MIWLYMLSPLIVMFGIAILVDIKRKKNDNAGEDIDRNKYRDKAYAELERFEDINSGGGGY</sequence>
<gene>
    <name evidence="2" type="ORF">N783_05355</name>
</gene>
<keyword evidence="1" id="KW-0472">Membrane</keyword>
<evidence type="ECO:0000313" key="2">
    <source>
        <dbReference type="EMBL" id="KGX89578.1"/>
    </source>
</evidence>
<keyword evidence="3" id="KW-1185">Reference proteome</keyword>
<evidence type="ECO:0000256" key="1">
    <source>
        <dbReference type="SAM" id="Phobius"/>
    </source>
</evidence>
<accession>A0A0A5GEE2</accession>
<dbReference type="AlphaFoldDB" id="A0A0A5GEE2"/>
<dbReference type="EMBL" id="AVPF01000014">
    <property type="protein sequence ID" value="KGX89578.1"/>
    <property type="molecule type" value="Genomic_DNA"/>
</dbReference>
<keyword evidence="1" id="KW-1133">Transmembrane helix</keyword>